<comment type="caution">
    <text evidence="1">The sequence shown here is derived from an EMBL/GenBank/DDBJ whole genome shotgun (WGS) entry which is preliminary data.</text>
</comment>
<keyword evidence="2" id="KW-1185">Reference proteome</keyword>
<dbReference type="EMBL" id="CM044708">
    <property type="protein sequence ID" value="KAI5648049.1"/>
    <property type="molecule type" value="Genomic_DNA"/>
</dbReference>
<organism evidence="1 2">
    <name type="scientific">Catharanthus roseus</name>
    <name type="common">Madagascar periwinkle</name>
    <name type="synonym">Vinca rosea</name>
    <dbReference type="NCBI Taxonomy" id="4058"/>
    <lineage>
        <taxon>Eukaryota</taxon>
        <taxon>Viridiplantae</taxon>
        <taxon>Streptophyta</taxon>
        <taxon>Embryophyta</taxon>
        <taxon>Tracheophyta</taxon>
        <taxon>Spermatophyta</taxon>
        <taxon>Magnoliopsida</taxon>
        <taxon>eudicotyledons</taxon>
        <taxon>Gunneridae</taxon>
        <taxon>Pentapetalae</taxon>
        <taxon>asterids</taxon>
        <taxon>lamiids</taxon>
        <taxon>Gentianales</taxon>
        <taxon>Apocynaceae</taxon>
        <taxon>Rauvolfioideae</taxon>
        <taxon>Vinceae</taxon>
        <taxon>Catharanthinae</taxon>
        <taxon>Catharanthus</taxon>
    </lineage>
</organism>
<dbReference type="Proteomes" id="UP001060085">
    <property type="component" value="Linkage Group LG08"/>
</dbReference>
<reference evidence="2" key="1">
    <citation type="journal article" date="2023" name="Nat. Plants">
        <title>Single-cell RNA sequencing provides a high-resolution roadmap for understanding the multicellular compartmentation of specialized metabolism.</title>
        <authorList>
            <person name="Sun S."/>
            <person name="Shen X."/>
            <person name="Li Y."/>
            <person name="Li Y."/>
            <person name="Wang S."/>
            <person name="Li R."/>
            <person name="Zhang H."/>
            <person name="Shen G."/>
            <person name="Guo B."/>
            <person name="Wei J."/>
            <person name="Xu J."/>
            <person name="St-Pierre B."/>
            <person name="Chen S."/>
            <person name="Sun C."/>
        </authorList>
    </citation>
    <scope>NUCLEOTIDE SEQUENCE [LARGE SCALE GENOMIC DNA]</scope>
</reference>
<gene>
    <name evidence="1" type="ORF">M9H77_34054</name>
</gene>
<evidence type="ECO:0000313" key="1">
    <source>
        <dbReference type="EMBL" id="KAI5648049.1"/>
    </source>
</evidence>
<accession>A0ACB9ZK76</accession>
<sequence length="180" mass="19970">MKRGSKSYGTNNSFCDGILRSYGKFIPDHSWIYRERGPGVKGLTRQFIDGKVHGHCRNNSYREMTFDVAYPNILSQEETNPEESPNREAKIFGRRCNDDPDKNSNEDADDDPDDDSIDEHDEYSDTSNIPTPSHAPPMMQGPPTTSEPSTSQPSTPTTPEMDPPASDMGSLACRPLPGDS</sequence>
<name>A0ACB9ZK76_CATRO</name>
<proteinExistence type="predicted"/>
<protein>
    <submittedName>
        <fullName evidence="1">Uncharacterized protein</fullName>
    </submittedName>
</protein>
<evidence type="ECO:0000313" key="2">
    <source>
        <dbReference type="Proteomes" id="UP001060085"/>
    </source>
</evidence>